<dbReference type="Gene3D" id="3.90.70.10">
    <property type="entry name" value="Cysteine proteinases"/>
    <property type="match status" value="1"/>
</dbReference>
<dbReference type="SUPFAM" id="SSF54001">
    <property type="entry name" value="Cysteine proteinases"/>
    <property type="match status" value="1"/>
</dbReference>
<dbReference type="Pfam" id="PF13423">
    <property type="entry name" value="UCH_1"/>
    <property type="match status" value="1"/>
</dbReference>
<reference evidence="2" key="1">
    <citation type="submission" date="2022-07" db="EMBL/GenBank/DDBJ databases">
        <authorList>
            <person name="Trinca V."/>
            <person name="Uliana J.V.C."/>
            <person name="Torres T.T."/>
            <person name="Ward R.J."/>
            <person name="Monesi N."/>
        </authorList>
    </citation>
    <scope>NUCLEOTIDE SEQUENCE</scope>
    <source>
        <strain evidence="2">HSMRA1968</strain>
        <tissue evidence="2">Whole embryos</tissue>
    </source>
</reference>
<dbReference type="PROSITE" id="PS50235">
    <property type="entry name" value="USP_3"/>
    <property type="match status" value="1"/>
</dbReference>
<dbReference type="GO" id="GO:0000289">
    <property type="term" value="P:nuclear-transcribed mRNA poly(A) tail shortening"/>
    <property type="evidence" value="ECO:0007669"/>
    <property type="project" value="TreeGrafter"/>
</dbReference>
<dbReference type="OrthoDB" id="16516at2759"/>
<organism evidence="2 3">
    <name type="scientific">Pseudolycoriella hygida</name>
    <dbReference type="NCBI Taxonomy" id="35572"/>
    <lineage>
        <taxon>Eukaryota</taxon>
        <taxon>Metazoa</taxon>
        <taxon>Ecdysozoa</taxon>
        <taxon>Arthropoda</taxon>
        <taxon>Hexapoda</taxon>
        <taxon>Insecta</taxon>
        <taxon>Pterygota</taxon>
        <taxon>Neoptera</taxon>
        <taxon>Endopterygota</taxon>
        <taxon>Diptera</taxon>
        <taxon>Nematocera</taxon>
        <taxon>Sciaroidea</taxon>
        <taxon>Sciaridae</taxon>
        <taxon>Pseudolycoriella</taxon>
    </lineage>
</organism>
<dbReference type="PANTHER" id="PTHR15728">
    <property type="entry name" value="DEADENYLATION COMPLEX CATALYTIC SUBUNIT PAN2"/>
    <property type="match status" value="1"/>
</dbReference>
<dbReference type="SUPFAM" id="SSF50978">
    <property type="entry name" value="WD40 repeat-like"/>
    <property type="match status" value="1"/>
</dbReference>
<protein>
    <submittedName>
        <fullName evidence="2">PAN2-PAN3 deadenylation complex catalytic subunit PAN2</fullName>
    </submittedName>
</protein>
<dbReference type="InterPro" id="IPR028881">
    <property type="entry name" value="PAN2_UCH_dom"/>
</dbReference>
<dbReference type="PANTHER" id="PTHR15728:SF0">
    <property type="entry name" value="PAN2-PAN3 DEADENYLATION COMPLEX CATALYTIC SUBUNIT PAN2"/>
    <property type="match status" value="1"/>
</dbReference>
<comment type="caution">
    <text evidence="2">The sequence shown here is derived from an EMBL/GenBank/DDBJ whole genome shotgun (WGS) entry which is preliminary data.</text>
</comment>
<proteinExistence type="predicted"/>
<evidence type="ECO:0000313" key="3">
    <source>
        <dbReference type="Proteomes" id="UP001151699"/>
    </source>
</evidence>
<dbReference type="GO" id="GO:0000932">
    <property type="term" value="C:P-body"/>
    <property type="evidence" value="ECO:0007669"/>
    <property type="project" value="TreeGrafter"/>
</dbReference>
<dbReference type="InterPro" id="IPR048841">
    <property type="entry name" value="PAN2_N"/>
</dbReference>
<dbReference type="GO" id="GO:0004535">
    <property type="term" value="F:poly(A)-specific ribonuclease activity"/>
    <property type="evidence" value="ECO:0007669"/>
    <property type="project" value="TreeGrafter"/>
</dbReference>
<feature type="domain" description="USP" evidence="1">
    <location>
        <begin position="500"/>
        <end position="713"/>
    </location>
</feature>
<evidence type="ECO:0000313" key="2">
    <source>
        <dbReference type="EMBL" id="KAJ6645978.1"/>
    </source>
</evidence>
<dbReference type="InterPro" id="IPR036322">
    <property type="entry name" value="WD40_repeat_dom_sf"/>
</dbReference>
<name>A0A9Q0N930_9DIPT</name>
<gene>
    <name evidence="2" type="primary">PAN2_0</name>
    <name evidence="2" type="ORF">Bhyg_01187</name>
</gene>
<dbReference type="InterPro" id="IPR050785">
    <property type="entry name" value="PAN2-PAN3_catalytic_subunit"/>
</dbReference>
<dbReference type="InterPro" id="IPR038765">
    <property type="entry name" value="Papain-like_cys_pep_sf"/>
</dbReference>
<accession>A0A9Q0N930</accession>
<dbReference type="Gene3D" id="2.130.10.10">
    <property type="entry name" value="YVTN repeat-like/Quinoprotein amine dehydrogenase"/>
    <property type="match status" value="1"/>
</dbReference>
<dbReference type="Pfam" id="PF20770">
    <property type="entry name" value="PAN2_N"/>
    <property type="match status" value="1"/>
</dbReference>
<dbReference type="Proteomes" id="UP001151699">
    <property type="component" value="Chromosome A"/>
</dbReference>
<dbReference type="InterPro" id="IPR028889">
    <property type="entry name" value="USP"/>
</dbReference>
<evidence type="ECO:0000259" key="1">
    <source>
        <dbReference type="PROSITE" id="PS50235"/>
    </source>
</evidence>
<dbReference type="InterPro" id="IPR015943">
    <property type="entry name" value="WD40/YVTN_repeat-like_dom_sf"/>
</dbReference>
<keyword evidence="3" id="KW-1185">Reference proteome</keyword>
<dbReference type="AlphaFoldDB" id="A0A9Q0N930"/>
<dbReference type="GO" id="GO:0031251">
    <property type="term" value="C:PAN complex"/>
    <property type="evidence" value="ECO:0007669"/>
    <property type="project" value="TreeGrafter"/>
</dbReference>
<dbReference type="EMBL" id="WJQU01000001">
    <property type="protein sequence ID" value="KAJ6645978.1"/>
    <property type="molecule type" value="Genomic_DNA"/>
</dbReference>
<dbReference type="FunFam" id="2.130.10.10:FF:000421">
    <property type="entry name" value="PAN2-PAN3 deadenylation complex catalytic subunit PAN2"/>
    <property type="match status" value="1"/>
</dbReference>
<sequence length="713" mass="80362">MDYVYSGGDAVGRSDDIITLTMYHNQSRTGHYSPSFRSFSIMGQSDAEYSEFGTVLADGGDRFAVSAICFDSQEELLWMGNEGGHVTSYYGSGMQKYTSFQVHATEMIRQILTIDTGILALTPTQLRLQIRRGIPKFTHRSSNMIDMQCMLQLSNRLIIGGHQEDIIDLDLATMTETKAPSGSAGCAVLRKHRYLCAGDAYGKVTLYDPNSLSIEHTISTHQGLFDFDVQGNYLISCGYTERQGILNIDRFLMVHDLRMLRVVSPIQCLIEPLMMRFLPSQYNRLAVVSATGQLQLVDTVELTEPKVCMYQVTNSNSCLSFDISSTCHVMAFGDQSGHISRICAVGLEEPSINSFSRETEFADVIPPLPPVSIADENFPLSSISLPHLTTGNRYFSDFPPELLDYRYRRPKPIDPEIISTMKMKGPIGYSPNPRTTRRNQVPYNLDSNSNSLSSIPIANSKGIETSSKMIPKRYRRVDVKYNKLGAQEFDFDQHNQTGFSGLEATLPNAYCNSMLQILYFISPLRKTLLAHSCSKEFCLSCELGFLFHMLDTSSADTPCQASNFLRSFRTVPEASAFGLILSDSSTNVNFASLIQSWNRFILRQIHCEILESRKHNQPLLNLINKPDQTTEFFYKESDFPTINLSEILKKSKSEEMFQFIDVYAGEPSEKLDGEDENKDEETEISRLFGTKQKCVHRCLKCNEENVRRDCRAG</sequence>